<evidence type="ECO:0000259" key="1">
    <source>
        <dbReference type="PROSITE" id="PS50882"/>
    </source>
</evidence>
<reference evidence="3" key="1">
    <citation type="journal article" date="2019" name="Int. J. Syst. Evol. Microbiol.">
        <title>The Global Catalogue of Microorganisms (GCM) 10K type strain sequencing project: providing services to taxonomists for standard genome sequencing and annotation.</title>
        <authorList>
            <consortium name="The Broad Institute Genomics Platform"/>
            <consortium name="The Broad Institute Genome Sequencing Center for Infectious Disease"/>
            <person name="Wu L."/>
            <person name="Ma J."/>
        </authorList>
    </citation>
    <scope>NUCLEOTIDE SEQUENCE [LARGE SCALE GENOMIC DNA]</scope>
    <source>
        <strain evidence="3">JCM 4542</strain>
    </source>
</reference>
<name>A0ABP6G1A3_9ACTN</name>
<feature type="domain" description="YTH" evidence="1">
    <location>
        <begin position="17"/>
        <end position="82"/>
    </location>
</feature>
<dbReference type="InterPro" id="IPR007275">
    <property type="entry name" value="YTH_domain"/>
</dbReference>
<keyword evidence="3" id="KW-1185">Reference proteome</keyword>
<organism evidence="2 3">
    <name type="scientific">Streptomyces luteosporeus</name>
    <dbReference type="NCBI Taxonomy" id="173856"/>
    <lineage>
        <taxon>Bacteria</taxon>
        <taxon>Bacillati</taxon>
        <taxon>Actinomycetota</taxon>
        <taxon>Actinomycetes</taxon>
        <taxon>Kitasatosporales</taxon>
        <taxon>Streptomycetaceae</taxon>
        <taxon>Streptomyces</taxon>
    </lineage>
</organism>
<dbReference type="PROSITE" id="PS50882">
    <property type="entry name" value="YTH"/>
    <property type="match status" value="1"/>
</dbReference>
<sequence>MAIFSSCGRTVTESGGARPWVSRTSSGQYMVCSVITSSWTRSTASDSRVRSAILVTATRSVCFSVSRSRTYGLWAAGLSGAR</sequence>
<comment type="caution">
    <text evidence="2">The sequence shown here is derived from an EMBL/GenBank/DDBJ whole genome shotgun (WGS) entry which is preliminary data.</text>
</comment>
<accession>A0ABP6G1A3</accession>
<evidence type="ECO:0000313" key="2">
    <source>
        <dbReference type="EMBL" id="GAA2709868.1"/>
    </source>
</evidence>
<proteinExistence type="predicted"/>
<gene>
    <name evidence="2" type="ORF">GCM10010315_08630</name>
</gene>
<dbReference type="Proteomes" id="UP001500886">
    <property type="component" value="Unassembled WGS sequence"/>
</dbReference>
<evidence type="ECO:0000313" key="3">
    <source>
        <dbReference type="Proteomes" id="UP001500886"/>
    </source>
</evidence>
<protein>
    <recommendedName>
        <fullName evidence="1">YTH domain-containing protein</fullName>
    </recommendedName>
</protein>
<dbReference type="EMBL" id="BAAASL010000003">
    <property type="protein sequence ID" value="GAA2709868.1"/>
    <property type="molecule type" value="Genomic_DNA"/>
</dbReference>